<dbReference type="AlphaFoldDB" id="A0A7V6PEA4"/>
<keyword evidence="1" id="KW-0808">Transferase</keyword>
<evidence type="ECO:0000313" key="1">
    <source>
        <dbReference type="EMBL" id="HHV69363.1"/>
    </source>
</evidence>
<proteinExistence type="predicted"/>
<dbReference type="GO" id="GO:0016740">
    <property type="term" value="F:transferase activity"/>
    <property type="evidence" value="ECO:0007669"/>
    <property type="project" value="UniProtKB-KW"/>
</dbReference>
<sequence length="42" mass="4550">MVIMTVTSNHNALGEGIRGRMNASRPLEGGATFTLGHRVQRL</sequence>
<gene>
    <name evidence="1" type="ORF">GXX48_17220</name>
</gene>
<accession>A0A7V6PEA4</accession>
<evidence type="ECO:0000313" key="2">
    <source>
        <dbReference type="Proteomes" id="UP000551563"/>
    </source>
</evidence>
<dbReference type="Proteomes" id="UP000551563">
    <property type="component" value="Unassembled WGS sequence"/>
</dbReference>
<reference evidence="1 2" key="1">
    <citation type="journal article" date="2020" name="Biotechnol. Biofuels">
        <title>New insights from the biogas microbiome by comprehensive genome-resolved metagenomics of nearly 1600 species originating from multiple anaerobic digesters.</title>
        <authorList>
            <person name="Campanaro S."/>
            <person name="Treu L."/>
            <person name="Rodriguez-R L.M."/>
            <person name="Kovalovszki A."/>
            <person name="Ziels R.M."/>
            <person name="Maus I."/>
            <person name="Zhu X."/>
            <person name="Kougias P.G."/>
            <person name="Basile A."/>
            <person name="Luo G."/>
            <person name="Schluter A."/>
            <person name="Konstantinidis K.T."/>
            <person name="Angelidaki I."/>
        </authorList>
    </citation>
    <scope>NUCLEOTIDE SEQUENCE [LARGE SCALE GENOMIC DNA]</scope>
    <source>
        <strain evidence="1">AS04akNAM_66</strain>
    </source>
</reference>
<name>A0A7V6PEA4_9HYPH</name>
<feature type="non-terminal residue" evidence="1">
    <location>
        <position position="42"/>
    </location>
</feature>
<organism evidence="1 2">
    <name type="scientific">Brucella intermedia</name>
    <dbReference type="NCBI Taxonomy" id="94625"/>
    <lineage>
        <taxon>Bacteria</taxon>
        <taxon>Pseudomonadati</taxon>
        <taxon>Pseudomonadota</taxon>
        <taxon>Alphaproteobacteria</taxon>
        <taxon>Hyphomicrobiales</taxon>
        <taxon>Brucellaceae</taxon>
        <taxon>Brucella/Ochrobactrum group</taxon>
        <taxon>Brucella</taxon>
    </lineage>
</organism>
<comment type="caution">
    <text evidence="1">The sequence shown here is derived from an EMBL/GenBank/DDBJ whole genome shotgun (WGS) entry which is preliminary data.</text>
</comment>
<protein>
    <submittedName>
        <fullName evidence="1">Putative colanic acid biosynthesis acetyltransferase</fullName>
    </submittedName>
</protein>
<dbReference type="EMBL" id="DUMN01000490">
    <property type="protein sequence ID" value="HHV69363.1"/>
    <property type="molecule type" value="Genomic_DNA"/>
</dbReference>